<dbReference type="EMBL" id="CP020475">
    <property type="protein sequence ID" value="ARE85542.1"/>
    <property type="molecule type" value="Genomic_DNA"/>
</dbReference>
<keyword evidence="1" id="KW-0614">Plasmid</keyword>
<proteinExistence type="predicted"/>
<protein>
    <submittedName>
        <fullName evidence="1">Uncharacterized protein</fullName>
    </submittedName>
</protein>
<dbReference type="Proteomes" id="UP000192273">
    <property type="component" value="Plasmid pSMR3-1"/>
</dbReference>
<accession>A0A1V0RVC4</accession>
<name>A0A1V0RVC4_9RHOB</name>
<dbReference type="RefSeq" id="WP_081508700.1">
    <property type="nucleotide sequence ID" value="NZ_CP020475.1"/>
</dbReference>
<reference evidence="1 2" key="1">
    <citation type="submission" date="2017-03" db="EMBL/GenBank/DDBJ databases">
        <title>Genome Sequence of Roseovarius mucosus strain SMR3 Isolated from a culture of the Diatom Skeletonema marinoi.</title>
        <authorList>
            <person name="Topel M."/>
            <person name="Pinder M."/>
            <person name="Johansson O.N."/>
            <person name="Kourtchenko O."/>
            <person name="Godhe A."/>
            <person name="Clarke A.K."/>
        </authorList>
    </citation>
    <scope>NUCLEOTIDE SEQUENCE [LARGE SCALE GENOMIC DNA]</scope>
    <source>
        <strain evidence="1 2">SMR3</strain>
        <plasmid evidence="2">psmr3-1</plasmid>
    </source>
</reference>
<dbReference type="OrthoDB" id="5525437at2"/>
<evidence type="ECO:0000313" key="2">
    <source>
        <dbReference type="Proteomes" id="UP000192273"/>
    </source>
</evidence>
<dbReference type="AlphaFoldDB" id="A0A1V0RVC4"/>
<dbReference type="Pfam" id="PF18180">
    <property type="entry name" value="LD_cluster3"/>
    <property type="match status" value="1"/>
</dbReference>
<dbReference type="InterPro" id="IPR041197">
    <property type="entry name" value="LD_cluster3"/>
</dbReference>
<gene>
    <name evidence="1" type="ORF">ROSMUCSMR3_04099</name>
</gene>
<evidence type="ECO:0000313" key="1">
    <source>
        <dbReference type="EMBL" id="ARE85542.1"/>
    </source>
</evidence>
<dbReference type="KEGG" id="rmm:ROSMUCSMR3_04099"/>
<keyword evidence="2" id="KW-1185">Reference proteome</keyword>
<geneLocation type="plasmid" evidence="2">
    <name>psmr3-1</name>
</geneLocation>
<sequence length="192" mass="21407">MINIFLSASVPLPNRDRKFFETADVFLIREAIRALVEVVLPRGHITFGGHPAITPLMSLYAKTAKLGSDRISIYQSAYFLGKFPRENDDFADVRYTEAVPDDLGRSIERMRIEMLTSRKFDAAVLIGGMEGILDEARLFREHNPQALVLPVPATGAAAAIEYNEGNYPQHLANEISFASLFRRSLLPNPLDG</sequence>
<organism evidence="1 2">
    <name type="scientific">Roseovarius mucosus</name>
    <dbReference type="NCBI Taxonomy" id="215743"/>
    <lineage>
        <taxon>Bacteria</taxon>
        <taxon>Pseudomonadati</taxon>
        <taxon>Pseudomonadota</taxon>
        <taxon>Alphaproteobacteria</taxon>
        <taxon>Rhodobacterales</taxon>
        <taxon>Roseobacteraceae</taxon>
        <taxon>Roseovarius</taxon>
    </lineage>
</organism>